<dbReference type="InterPro" id="IPR039445">
    <property type="entry name" value="DauR-like_HTH"/>
</dbReference>
<dbReference type="InterPro" id="IPR039446">
    <property type="entry name" value="DauR-like"/>
</dbReference>
<dbReference type="OrthoDB" id="9796595at2"/>
<dbReference type="PANTHER" id="PTHR35568:SF1">
    <property type="entry name" value="TRANSCRIPTIONAL REGULATOR DAUR"/>
    <property type="match status" value="1"/>
</dbReference>
<reference evidence="3 4" key="1">
    <citation type="submission" date="2018-03" db="EMBL/GenBank/DDBJ databases">
        <authorList>
            <person name="Gulvik C.A."/>
        </authorList>
    </citation>
    <scope>NUCLEOTIDE SEQUENCE [LARGE SCALE GENOMIC DNA]</scope>
    <source>
        <strain evidence="3 4">JCM 31581</strain>
    </source>
</reference>
<dbReference type="EMBL" id="PXZH01000008">
    <property type="protein sequence ID" value="RST88560.1"/>
    <property type="molecule type" value="Genomic_DNA"/>
</dbReference>
<dbReference type="Pfam" id="PF08348">
    <property type="entry name" value="PAS_6"/>
    <property type="match status" value="1"/>
</dbReference>
<organism evidence="3 4">
    <name type="scientific">Vagococcus humatus</name>
    <dbReference type="NCBI Taxonomy" id="1889241"/>
    <lineage>
        <taxon>Bacteria</taxon>
        <taxon>Bacillati</taxon>
        <taxon>Bacillota</taxon>
        <taxon>Bacilli</taxon>
        <taxon>Lactobacillales</taxon>
        <taxon>Enterococcaceae</taxon>
        <taxon>Vagococcus</taxon>
    </lineage>
</organism>
<feature type="domain" description="Transcriptional regulator DauR-like HTH" evidence="2">
    <location>
        <begin position="166"/>
        <end position="222"/>
    </location>
</feature>
<keyword evidence="4" id="KW-1185">Reference proteome</keyword>
<sequence length="231" mass="26971">MCLNQQILQQYVRFSEFLAVFLGSSYEIVLQKIDRYQSGIIQIYHGEVSNRKIGDPLTDLSLSFIKNKTYIYNDYITSYTGKTFDNKRLVSGTFFIKNEKKELIGMLCINVDKTEDIEVINRLLSLQNISSEWLQQDSFSPKEVDMCSNEEEECLETFTDSLVDLIEKNILIPDYDKRKLSKSEKMAIITHLYRQHLFRMKGSISVVAEKMNMSESSLYRYLSVVKQENQV</sequence>
<gene>
    <name evidence="3" type="ORF">C7P63_10135</name>
</gene>
<evidence type="ECO:0000259" key="2">
    <source>
        <dbReference type="Pfam" id="PF13309"/>
    </source>
</evidence>
<name>A0A3R9YBL3_9ENTE</name>
<comment type="caution">
    <text evidence="3">The sequence shown here is derived from an EMBL/GenBank/DDBJ whole genome shotgun (WGS) entry which is preliminary data.</text>
</comment>
<dbReference type="InterPro" id="IPR013559">
    <property type="entry name" value="YheO"/>
</dbReference>
<dbReference type="PANTHER" id="PTHR35568">
    <property type="entry name" value="TRANSCRIPTIONAL REGULATOR DAUR"/>
    <property type="match status" value="1"/>
</dbReference>
<dbReference type="AlphaFoldDB" id="A0A3R9YBL3"/>
<evidence type="ECO:0000313" key="3">
    <source>
        <dbReference type="EMBL" id="RST88560.1"/>
    </source>
</evidence>
<evidence type="ECO:0000313" key="4">
    <source>
        <dbReference type="Proteomes" id="UP000277864"/>
    </source>
</evidence>
<evidence type="ECO:0000259" key="1">
    <source>
        <dbReference type="Pfam" id="PF08348"/>
    </source>
</evidence>
<feature type="domain" description="YheO-like" evidence="1">
    <location>
        <begin position="8"/>
        <end position="115"/>
    </location>
</feature>
<accession>A0A3R9YBL3</accession>
<protein>
    <submittedName>
        <fullName evidence="3">Uncharacterized protein</fullName>
    </submittedName>
</protein>
<proteinExistence type="predicted"/>
<dbReference type="Proteomes" id="UP000277864">
    <property type="component" value="Unassembled WGS sequence"/>
</dbReference>
<dbReference type="Pfam" id="PF13309">
    <property type="entry name" value="HTH_22"/>
    <property type="match status" value="1"/>
</dbReference>